<feature type="domain" description="TauD/TfdA-like" evidence="3">
    <location>
        <begin position="228"/>
        <end position="326"/>
    </location>
</feature>
<dbReference type="Proteomes" id="UP001178507">
    <property type="component" value="Unassembled WGS sequence"/>
</dbReference>
<dbReference type="SUPFAM" id="SSF51197">
    <property type="entry name" value="Clavaminate synthase-like"/>
    <property type="match status" value="1"/>
</dbReference>
<dbReference type="AlphaFoldDB" id="A0AA36IIH6"/>
<keyword evidence="5" id="KW-1185">Reference proteome</keyword>
<evidence type="ECO:0000259" key="3">
    <source>
        <dbReference type="Pfam" id="PF02668"/>
    </source>
</evidence>
<evidence type="ECO:0000256" key="2">
    <source>
        <dbReference type="SAM" id="MobiDB-lite"/>
    </source>
</evidence>
<sequence>AFWLKVTMPKALYQVPIHDHVPRLLETIGYPKRPNLGDKDGFSLCWGRFQEELSQRPLFDGQVVAALRRQGAIVLKLGTIEEQVTPTPEQRRVGNDHVTAVSDYLSLAVAVQLVLLLPDDVCNVHSFEQLYGGRLLTDIIPQTVHKTFDGKQRKIDHTKDAEDMMRLHADDADHVLRSPLQLLTCIKNVKRTESVFALIPPDSTLGKYDIDSRTLRRDIYEHAPPASLVDLKDRPPRRPVLFGPADAPSIQADKKGTKASEGPEKSKADEALTSLFSFLEKEENLCRVVLGPGDVLVLDNLRTLHGRAALQPVPRREDRRWVKRLWLSSTTMEPLLSKCSTSAHPRVFDRNKAFWSSTEMKHPQLAAGRLQS</sequence>
<feature type="non-terminal residue" evidence="4">
    <location>
        <position position="1"/>
    </location>
</feature>
<dbReference type="Pfam" id="PF02668">
    <property type="entry name" value="TauD"/>
    <property type="match status" value="1"/>
</dbReference>
<dbReference type="InterPro" id="IPR003819">
    <property type="entry name" value="TauD/TfdA-like"/>
</dbReference>
<evidence type="ECO:0000313" key="4">
    <source>
        <dbReference type="EMBL" id="CAJ1388405.1"/>
    </source>
</evidence>
<gene>
    <name evidence="4" type="ORF">EVOR1521_LOCUS14286</name>
</gene>
<evidence type="ECO:0000256" key="1">
    <source>
        <dbReference type="ARBA" id="ARBA00023002"/>
    </source>
</evidence>
<dbReference type="EMBL" id="CAUJNA010001682">
    <property type="protein sequence ID" value="CAJ1388405.1"/>
    <property type="molecule type" value="Genomic_DNA"/>
</dbReference>
<evidence type="ECO:0000313" key="5">
    <source>
        <dbReference type="Proteomes" id="UP001178507"/>
    </source>
</evidence>
<accession>A0AA36IIH6</accession>
<feature type="compositionally biased region" description="Basic and acidic residues" evidence="2">
    <location>
        <begin position="252"/>
        <end position="266"/>
    </location>
</feature>
<name>A0AA36IIH6_9DINO</name>
<protein>
    <recommendedName>
        <fullName evidence="3">TauD/TfdA-like domain-containing protein</fullName>
    </recommendedName>
</protein>
<keyword evidence="1" id="KW-0560">Oxidoreductase</keyword>
<dbReference type="GO" id="GO:0016491">
    <property type="term" value="F:oxidoreductase activity"/>
    <property type="evidence" value="ECO:0007669"/>
    <property type="project" value="UniProtKB-KW"/>
</dbReference>
<dbReference type="Gene3D" id="3.60.130.10">
    <property type="entry name" value="Clavaminate synthase-like"/>
    <property type="match status" value="1"/>
</dbReference>
<comment type="caution">
    <text evidence="4">The sequence shown here is derived from an EMBL/GenBank/DDBJ whole genome shotgun (WGS) entry which is preliminary data.</text>
</comment>
<dbReference type="InterPro" id="IPR042098">
    <property type="entry name" value="TauD-like_sf"/>
</dbReference>
<proteinExistence type="predicted"/>
<feature type="region of interest" description="Disordered" evidence="2">
    <location>
        <begin position="228"/>
        <end position="266"/>
    </location>
</feature>
<reference evidence="4" key="1">
    <citation type="submission" date="2023-08" db="EMBL/GenBank/DDBJ databases">
        <authorList>
            <person name="Chen Y."/>
            <person name="Shah S."/>
            <person name="Dougan E. K."/>
            <person name="Thang M."/>
            <person name="Chan C."/>
        </authorList>
    </citation>
    <scope>NUCLEOTIDE SEQUENCE</scope>
</reference>
<organism evidence="4 5">
    <name type="scientific">Effrenium voratum</name>
    <dbReference type="NCBI Taxonomy" id="2562239"/>
    <lineage>
        <taxon>Eukaryota</taxon>
        <taxon>Sar</taxon>
        <taxon>Alveolata</taxon>
        <taxon>Dinophyceae</taxon>
        <taxon>Suessiales</taxon>
        <taxon>Symbiodiniaceae</taxon>
        <taxon>Effrenium</taxon>
    </lineage>
</organism>